<evidence type="ECO:0000256" key="1">
    <source>
        <dbReference type="SAM" id="MobiDB-lite"/>
    </source>
</evidence>
<evidence type="ECO:0000313" key="2">
    <source>
        <dbReference type="EMBL" id="OKY93501.1"/>
    </source>
</evidence>
<protein>
    <submittedName>
        <fullName evidence="2">Uncharacterized protein</fullName>
    </submittedName>
</protein>
<dbReference type="Proteomes" id="UP000187417">
    <property type="component" value="Unassembled WGS sequence"/>
</dbReference>
<name>A0A1Q6F3R5_9BACT</name>
<dbReference type="AlphaFoldDB" id="A0A1Q6F3R5"/>
<organism evidence="2 3">
    <name type="scientific">Alistipes putredinis</name>
    <dbReference type="NCBI Taxonomy" id="28117"/>
    <lineage>
        <taxon>Bacteria</taxon>
        <taxon>Pseudomonadati</taxon>
        <taxon>Bacteroidota</taxon>
        <taxon>Bacteroidia</taxon>
        <taxon>Bacteroidales</taxon>
        <taxon>Rikenellaceae</taxon>
        <taxon>Alistipes</taxon>
    </lineage>
</organism>
<comment type="caution">
    <text evidence="2">The sequence shown here is derived from an EMBL/GenBank/DDBJ whole genome shotgun (WGS) entry which is preliminary data.</text>
</comment>
<feature type="region of interest" description="Disordered" evidence="1">
    <location>
        <begin position="78"/>
        <end position="104"/>
    </location>
</feature>
<dbReference type="RefSeq" id="WP_004327694.1">
    <property type="nucleotide sequence ID" value="NZ_CABKND010000005.1"/>
</dbReference>
<evidence type="ECO:0000313" key="3">
    <source>
        <dbReference type="Proteomes" id="UP000187417"/>
    </source>
</evidence>
<reference evidence="2 3" key="1">
    <citation type="journal article" date="2016" name="Nat. Biotechnol.">
        <title>Measurement of bacterial replication rates in microbial communities.</title>
        <authorList>
            <person name="Brown C.T."/>
            <person name="Olm M.R."/>
            <person name="Thomas B.C."/>
            <person name="Banfield J.F."/>
        </authorList>
    </citation>
    <scope>NUCLEOTIDE SEQUENCE [LARGE SCALE GENOMIC DNA]</scope>
    <source>
        <strain evidence="2">CAG:67_53_122</strain>
    </source>
</reference>
<dbReference type="STRING" id="28117.BHV66_09055"/>
<proteinExistence type="predicted"/>
<gene>
    <name evidence="2" type="ORF">BHV66_09055</name>
</gene>
<dbReference type="EMBL" id="MNQH01000035">
    <property type="protein sequence ID" value="OKY93501.1"/>
    <property type="molecule type" value="Genomic_DNA"/>
</dbReference>
<sequence length="227" mass="24597">MKEKLLALLKTKFVGVDSAILDRIATNKAEAMTDEAQLPAIVEGIGFQDVLQSYGDYRAGDATQTAVRNYEKKHNLKDGKSVIPAPGGGEQQLEPGNKNNSQTFDPEAFEERIKSFIQNTMKPYTEKIEGFEAAQTQAQRAATIREKAHALGLDDDTLSIIKIDDNDDVDQVLSKAAKMFVKSGIGVTPPLFGGGESGDKMSAAMAARLDRKKAAEDYKTSAIKGLN</sequence>
<accession>A0A1Q6F3R5</accession>
<dbReference type="GeneID" id="73804398"/>